<dbReference type="EMBL" id="DXAN01000003">
    <property type="protein sequence ID" value="HJA08009.1"/>
    <property type="molecule type" value="Genomic_DNA"/>
</dbReference>
<accession>A0A9D2KJM1</accession>
<name>A0A9D2KJM1_9BACT</name>
<feature type="domain" description="DUF302" evidence="1">
    <location>
        <begin position="37"/>
        <end position="96"/>
    </location>
</feature>
<dbReference type="PANTHER" id="PTHR38342:SF2">
    <property type="entry name" value="INNER MEMBRANE OR EXPORTED"/>
    <property type="match status" value="1"/>
</dbReference>
<dbReference type="PANTHER" id="PTHR38342">
    <property type="entry name" value="SLR5037 PROTEIN"/>
    <property type="match status" value="1"/>
</dbReference>
<dbReference type="Pfam" id="PF03625">
    <property type="entry name" value="DUF302"/>
    <property type="match status" value="1"/>
</dbReference>
<reference evidence="2" key="1">
    <citation type="journal article" date="2021" name="PeerJ">
        <title>Extensive microbial diversity within the chicken gut microbiome revealed by metagenomics and culture.</title>
        <authorList>
            <person name="Gilroy R."/>
            <person name="Ravi A."/>
            <person name="Getino M."/>
            <person name="Pursley I."/>
            <person name="Horton D.L."/>
            <person name="Alikhan N.F."/>
            <person name="Baker D."/>
            <person name="Gharbi K."/>
            <person name="Hall N."/>
            <person name="Watson M."/>
            <person name="Adriaenssens E.M."/>
            <person name="Foster-Nyarko E."/>
            <person name="Jarju S."/>
            <person name="Secka A."/>
            <person name="Antonio M."/>
            <person name="Oren A."/>
            <person name="Chaudhuri R.R."/>
            <person name="La Ragione R."/>
            <person name="Hildebrand F."/>
            <person name="Pallen M.J."/>
        </authorList>
    </citation>
    <scope>NUCLEOTIDE SEQUENCE</scope>
    <source>
        <strain evidence="2">CHK186-16707</strain>
    </source>
</reference>
<dbReference type="Gene3D" id="3.30.310.70">
    <property type="entry name" value="TT1751-like domain"/>
    <property type="match status" value="1"/>
</dbReference>
<dbReference type="SUPFAM" id="SSF103247">
    <property type="entry name" value="TT1751-like"/>
    <property type="match status" value="1"/>
</dbReference>
<dbReference type="Proteomes" id="UP000824225">
    <property type="component" value="Unassembled WGS sequence"/>
</dbReference>
<dbReference type="InterPro" id="IPR035923">
    <property type="entry name" value="TT1751-like_sf"/>
</dbReference>
<reference evidence="2" key="2">
    <citation type="submission" date="2021-04" db="EMBL/GenBank/DDBJ databases">
        <authorList>
            <person name="Gilroy R."/>
        </authorList>
    </citation>
    <scope>NUCLEOTIDE SEQUENCE</scope>
    <source>
        <strain evidence="2">CHK186-16707</strain>
    </source>
</reference>
<proteinExistence type="predicted"/>
<protein>
    <submittedName>
        <fullName evidence="2">DUF302 domain-containing protein</fullName>
    </submittedName>
</protein>
<dbReference type="CDD" id="cd14797">
    <property type="entry name" value="DUF302"/>
    <property type="match status" value="1"/>
</dbReference>
<dbReference type="AlphaFoldDB" id="A0A9D2KJM1"/>
<sequence>MSGSDLIHVPCRHSVKDAVVRLKTQLKARDIPLFAEFDHKANAVGAGLAMPEATVLVFGNPAVGTKLMLEASTLALDLPLRILVREEGDKRFLTYRDSRALAREHGLDEENEIVGKLNGLLQSLAESVCS</sequence>
<evidence type="ECO:0000313" key="2">
    <source>
        <dbReference type="EMBL" id="HJA08009.1"/>
    </source>
</evidence>
<dbReference type="InterPro" id="IPR005180">
    <property type="entry name" value="DUF302"/>
</dbReference>
<comment type="caution">
    <text evidence="2">The sequence shown here is derived from an EMBL/GenBank/DDBJ whole genome shotgun (WGS) entry which is preliminary data.</text>
</comment>
<organism evidence="2 3">
    <name type="scientific">Candidatus Mailhella merdigallinarum</name>
    <dbReference type="NCBI Taxonomy" id="2838658"/>
    <lineage>
        <taxon>Bacteria</taxon>
        <taxon>Pseudomonadati</taxon>
        <taxon>Thermodesulfobacteriota</taxon>
        <taxon>Desulfovibrionia</taxon>
        <taxon>Desulfovibrionales</taxon>
        <taxon>Desulfovibrionaceae</taxon>
        <taxon>Mailhella</taxon>
    </lineage>
</organism>
<evidence type="ECO:0000313" key="3">
    <source>
        <dbReference type="Proteomes" id="UP000824225"/>
    </source>
</evidence>
<gene>
    <name evidence="2" type="ORF">H9962_02285</name>
</gene>
<evidence type="ECO:0000259" key="1">
    <source>
        <dbReference type="Pfam" id="PF03625"/>
    </source>
</evidence>